<comment type="similarity">
    <text evidence="1">Belongs to the aspartyl/asparaginyl beta-hydroxylase family.</text>
</comment>
<dbReference type="Gene3D" id="2.60.120.330">
    <property type="entry name" value="B-lactam Antibiotic, Isopenicillin N Synthase, Chain"/>
    <property type="match status" value="1"/>
</dbReference>
<evidence type="ECO:0000313" key="6">
    <source>
        <dbReference type="EMBL" id="MEU5709886.1"/>
    </source>
</evidence>
<dbReference type="CDD" id="cd02440">
    <property type="entry name" value="AdoMet_MTases"/>
    <property type="match status" value="1"/>
</dbReference>
<dbReference type="Pfam" id="PF05118">
    <property type="entry name" value="Asp_Arg_Hydrox"/>
    <property type="match status" value="1"/>
</dbReference>
<evidence type="ECO:0000256" key="2">
    <source>
        <dbReference type="ARBA" id="ARBA00022964"/>
    </source>
</evidence>
<dbReference type="InterPro" id="IPR025714">
    <property type="entry name" value="Methyltranfer_dom"/>
</dbReference>
<proteinExistence type="inferred from homology"/>
<reference evidence="6 7" key="1">
    <citation type="submission" date="2024-06" db="EMBL/GenBank/DDBJ databases">
        <title>The Natural Products Discovery Center: Release of the First 8490 Sequenced Strains for Exploring Actinobacteria Biosynthetic Diversity.</title>
        <authorList>
            <person name="Kalkreuter E."/>
            <person name="Kautsar S.A."/>
            <person name="Yang D."/>
            <person name="Bader C.D."/>
            <person name="Teijaro C.N."/>
            <person name="Fluegel L."/>
            <person name="Davis C.M."/>
            <person name="Simpson J.R."/>
            <person name="Lauterbach L."/>
            <person name="Steele A.D."/>
            <person name="Gui C."/>
            <person name="Meng S."/>
            <person name="Li G."/>
            <person name="Viehrig K."/>
            <person name="Ye F."/>
            <person name="Su P."/>
            <person name="Kiefer A.F."/>
            <person name="Nichols A."/>
            <person name="Cepeda A.J."/>
            <person name="Yan W."/>
            <person name="Fan B."/>
            <person name="Jiang Y."/>
            <person name="Adhikari A."/>
            <person name="Zheng C.-J."/>
            <person name="Schuster L."/>
            <person name="Cowan T.M."/>
            <person name="Smanski M.J."/>
            <person name="Chevrette M.G."/>
            <person name="De Carvalho L.P.S."/>
            <person name="Shen B."/>
        </authorList>
    </citation>
    <scope>NUCLEOTIDE SEQUENCE [LARGE SCALE GENOMIC DNA]</scope>
    <source>
        <strain evidence="6 7">NPDC020594</strain>
    </source>
</reference>
<sequence>MQPVDTLELYRRFPYPSPDPDADLIPDIANGIGLLLKDESLREWQVLDAGCGTGHRLVALALQYPQARFTAVDPSAHSLKVARGLAQRHGASNIEFVEGALPDLELPHAYDLIVCSGVLHHLPDQRAGLRWLTERLAPDGLLFLWLYNALGEHDRMLERELVRTLAGGAVDESGLDIVRALGLALSRTRYGATAQGGGDTDTVQAAVDADAYLNPIVRPVRFSDVPDLFESLPVDWVAAYGINTEGGGQLLDLGQVEEEGFPVVRPDDFFDQPRLKARLRELPPIEQARVLELVRRPTGFSLVAGRGTGLEECVPRLRGSLLLGEAAGRVPVLGQSAGDRRRRRMVRVALGDELTGVGEKMVERWGAAAMERVTAGIDMAVGRRPRILTDPEQRPALFHLPGLPATPWVDTHRLPGLAGLAARLESAWREIRGELDALRAEPAGGLDNYVDGAYMSAKFADRGRADWRSLTLYTQSEVQAVIADRCPATAAALGDIGPALSGDVMFSQLLPGTELAAHHDDNTYKLTVHLPLRVPSDSGIRVDGQTRRWEEGRCLAFSDAYRHEAWNHGAHPREILLLDVWHPEVTEAERDALEAVRAVLAPACRPGVFDRF</sequence>
<dbReference type="Gene3D" id="3.40.50.150">
    <property type="entry name" value="Vaccinia Virus protein VP39"/>
    <property type="match status" value="1"/>
</dbReference>
<evidence type="ECO:0000259" key="5">
    <source>
        <dbReference type="Pfam" id="PF13847"/>
    </source>
</evidence>
<dbReference type="Proteomes" id="UP001551011">
    <property type="component" value="Unassembled WGS sequence"/>
</dbReference>
<comment type="caution">
    <text evidence="6">The sequence shown here is derived from an EMBL/GenBank/DDBJ whole genome shotgun (WGS) entry which is preliminary data.</text>
</comment>
<dbReference type="InterPro" id="IPR029063">
    <property type="entry name" value="SAM-dependent_MTases_sf"/>
</dbReference>
<evidence type="ECO:0000313" key="7">
    <source>
        <dbReference type="Proteomes" id="UP001551011"/>
    </source>
</evidence>
<dbReference type="PANTHER" id="PTHR46332">
    <property type="entry name" value="ASPARTATE BETA-HYDROXYLASE DOMAIN-CONTAINING PROTEIN 2"/>
    <property type="match status" value="1"/>
</dbReference>
<organism evidence="6 7">
    <name type="scientific">Streptomyces flaveolus</name>
    <dbReference type="NCBI Taxonomy" id="67297"/>
    <lineage>
        <taxon>Bacteria</taxon>
        <taxon>Bacillati</taxon>
        <taxon>Actinomycetota</taxon>
        <taxon>Actinomycetes</taxon>
        <taxon>Kitasatosporales</taxon>
        <taxon>Streptomycetaceae</taxon>
        <taxon>Streptomyces</taxon>
    </lineage>
</organism>
<name>A0ABV3AD57_9ACTN</name>
<keyword evidence="3" id="KW-0560">Oxidoreductase</keyword>
<evidence type="ECO:0000256" key="3">
    <source>
        <dbReference type="ARBA" id="ARBA00023002"/>
    </source>
</evidence>
<accession>A0ABV3AD57</accession>
<evidence type="ECO:0000259" key="4">
    <source>
        <dbReference type="Pfam" id="PF05118"/>
    </source>
</evidence>
<dbReference type="SUPFAM" id="SSF51197">
    <property type="entry name" value="Clavaminate synthase-like"/>
    <property type="match status" value="1"/>
</dbReference>
<dbReference type="SUPFAM" id="SSF53335">
    <property type="entry name" value="S-adenosyl-L-methionine-dependent methyltransferases"/>
    <property type="match status" value="1"/>
</dbReference>
<dbReference type="InterPro" id="IPR051821">
    <property type="entry name" value="Asp/Asn_beta-hydroxylase"/>
</dbReference>
<keyword evidence="2" id="KW-0223">Dioxygenase</keyword>
<dbReference type="RefSeq" id="WP_359258312.1">
    <property type="nucleotide sequence ID" value="NZ_JBFAEG010000017.1"/>
</dbReference>
<dbReference type="PANTHER" id="PTHR46332:SF5">
    <property type="entry name" value="ASPARTATE BETA-HYDROXYLASE DOMAIN CONTAINING 2"/>
    <property type="match status" value="1"/>
</dbReference>
<dbReference type="EMBL" id="JBFAEG010000017">
    <property type="protein sequence ID" value="MEU5709886.1"/>
    <property type="molecule type" value="Genomic_DNA"/>
</dbReference>
<dbReference type="InterPro" id="IPR027443">
    <property type="entry name" value="IPNS-like_sf"/>
</dbReference>
<dbReference type="InterPro" id="IPR007803">
    <property type="entry name" value="Asp/Arg/Pro-Hydrxlase"/>
</dbReference>
<evidence type="ECO:0000256" key="1">
    <source>
        <dbReference type="ARBA" id="ARBA00007730"/>
    </source>
</evidence>
<protein>
    <submittedName>
        <fullName evidence="6">Aspartyl/asparaginyl beta-hydroxylase domain-containing protein</fullName>
    </submittedName>
</protein>
<keyword evidence="7" id="KW-1185">Reference proteome</keyword>
<dbReference type="Pfam" id="PF13847">
    <property type="entry name" value="Methyltransf_31"/>
    <property type="match status" value="1"/>
</dbReference>
<feature type="domain" description="Methyltransferase" evidence="5">
    <location>
        <begin position="45"/>
        <end position="156"/>
    </location>
</feature>
<feature type="domain" description="Aspartyl/asparaginy/proline hydroxylase" evidence="4">
    <location>
        <begin position="425"/>
        <end position="583"/>
    </location>
</feature>
<gene>
    <name evidence="6" type="ORF">AB0H04_23920</name>
</gene>